<dbReference type="PANTHER" id="PTHR43280:SF32">
    <property type="entry name" value="TRANSCRIPTIONAL REGULATORY PROTEIN"/>
    <property type="match status" value="1"/>
</dbReference>
<reference evidence="6" key="1">
    <citation type="submission" date="2018-11" db="EMBL/GenBank/DDBJ databases">
        <title>Chitinophaga lutea sp.nov., isolate from arsenic contaminated soil.</title>
        <authorList>
            <person name="Zong Y."/>
        </authorList>
    </citation>
    <scope>NUCLEOTIDE SEQUENCE [LARGE SCALE GENOMIC DNA]</scope>
    <source>
        <strain evidence="6">YLT18</strain>
    </source>
</reference>
<comment type="caution">
    <text evidence="5">The sequence shown here is derived from an EMBL/GenBank/DDBJ whole genome shotgun (WGS) entry which is preliminary data.</text>
</comment>
<dbReference type="OrthoDB" id="629929at2"/>
<keyword evidence="6" id="KW-1185">Reference proteome</keyword>
<evidence type="ECO:0000256" key="1">
    <source>
        <dbReference type="ARBA" id="ARBA00023015"/>
    </source>
</evidence>
<evidence type="ECO:0000256" key="3">
    <source>
        <dbReference type="ARBA" id="ARBA00023163"/>
    </source>
</evidence>
<gene>
    <name evidence="5" type="ORF">EG028_19755</name>
</gene>
<dbReference type="Pfam" id="PF02311">
    <property type="entry name" value="AraC_binding"/>
    <property type="match status" value="1"/>
</dbReference>
<dbReference type="PROSITE" id="PS01124">
    <property type="entry name" value="HTH_ARAC_FAMILY_2"/>
    <property type="match status" value="1"/>
</dbReference>
<dbReference type="RefSeq" id="WP_120518003.1">
    <property type="nucleotide sequence ID" value="NZ_QXZY01000011.1"/>
</dbReference>
<proteinExistence type="predicted"/>
<dbReference type="InterPro" id="IPR003313">
    <property type="entry name" value="AraC-bd"/>
</dbReference>
<keyword evidence="2" id="KW-0238">DNA-binding</keyword>
<dbReference type="InterPro" id="IPR018060">
    <property type="entry name" value="HTH_AraC"/>
</dbReference>
<evidence type="ECO:0000259" key="4">
    <source>
        <dbReference type="PROSITE" id="PS01124"/>
    </source>
</evidence>
<dbReference type="AlphaFoldDB" id="A0A3N4M7P3"/>
<dbReference type="PANTHER" id="PTHR43280">
    <property type="entry name" value="ARAC-FAMILY TRANSCRIPTIONAL REGULATOR"/>
    <property type="match status" value="1"/>
</dbReference>
<accession>A0A3N4M7P3</accession>
<name>A0A3N4M7P3_9BACT</name>
<feature type="domain" description="HTH araC/xylS-type" evidence="4">
    <location>
        <begin position="193"/>
        <end position="302"/>
    </location>
</feature>
<dbReference type="EMBL" id="RMBX01000011">
    <property type="protein sequence ID" value="RPD39361.1"/>
    <property type="molecule type" value="Genomic_DNA"/>
</dbReference>
<dbReference type="InterPro" id="IPR037923">
    <property type="entry name" value="HTH-like"/>
</dbReference>
<dbReference type="Proteomes" id="UP000279089">
    <property type="component" value="Unassembled WGS sequence"/>
</dbReference>
<keyword evidence="1" id="KW-0805">Transcription regulation</keyword>
<dbReference type="Pfam" id="PF12833">
    <property type="entry name" value="HTH_18"/>
    <property type="match status" value="1"/>
</dbReference>
<organism evidence="5 6">
    <name type="scientific">Chitinophaga barathri</name>
    <dbReference type="NCBI Taxonomy" id="1647451"/>
    <lineage>
        <taxon>Bacteria</taxon>
        <taxon>Pseudomonadati</taxon>
        <taxon>Bacteroidota</taxon>
        <taxon>Chitinophagia</taxon>
        <taxon>Chitinophagales</taxon>
        <taxon>Chitinophagaceae</taxon>
        <taxon>Chitinophaga</taxon>
    </lineage>
</organism>
<dbReference type="GO" id="GO:0043565">
    <property type="term" value="F:sequence-specific DNA binding"/>
    <property type="evidence" value="ECO:0007669"/>
    <property type="project" value="InterPro"/>
</dbReference>
<dbReference type="GO" id="GO:0003700">
    <property type="term" value="F:DNA-binding transcription factor activity"/>
    <property type="evidence" value="ECO:0007669"/>
    <property type="project" value="InterPro"/>
</dbReference>
<evidence type="ECO:0000313" key="5">
    <source>
        <dbReference type="EMBL" id="RPD39361.1"/>
    </source>
</evidence>
<sequence length="302" mass="34625">MIGKTTSLSDFYRRKFGDLPSEIIARIGQFNVFELEDVAAGKAKMPYSRKDYFKISLISGGNNRVHYADKTFEAEHNMLLFANPQVPYNWELGPDDRKSGFYCVFTEEFFKGYGNIRSYPMFQPGGTPILSITDEEFEQVKVIYQKMFAEIASDYVFKYDVLRNLVMELVHTALKLRPALMKPAETTGANAAERITGLFLELLERQFPIESPMQSIKLRTPGEFAAQLSVHYNHLNKVLKETTGKTTSRLISERLALEARALLKHTDWSIADIGWSLGFEDPSHFVKFFRKNEQTTPRAFRG</sequence>
<dbReference type="SUPFAM" id="SSF51215">
    <property type="entry name" value="Regulatory protein AraC"/>
    <property type="match status" value="1"/>
</dbReference>
<dbReference type="InterPro" id="IPR009057">
    <property type="entry name" value="Homeodomain-like_sf"/>
</dbReference>
<dbReference type="Gene3D" id="1.10.10.60">
    <property type="entry name" value="Homeodomain-like"/>
    <property type="match status" value="1"/>
</dbReference>
<keyword evidence="3" id="KW-0804">Transcription</keyword>
<evidence type="ECO:0000313" key="6">
    <source>
        <dbReference type="Proteomes" id="UP000279089"/>
    </source>
</evidence>
<evidence type="ECO:0000256" key="2">
    <source>
        <dbReference type="ARBA" id="ARBA00023125"/>
    </source>
</evidence>
<dbReference type="SUPFAM" id="SSF46689">
    <property type="entry name" value="Homeodomain-like"/>
    <property type="match status" value="1"/>
</dbReference>
<protein>
    <submittedName>
        <fullName evidence="5">Helix-turn-helix domain-containing protein</fullName>
    </submittedName>
</protein>
<dbReference type="SMART" id="SM00342">
    <property type="entry name" value="HTH_ARAC"/>
    <property type="match status" value="1"/>
</dbReference>